<name>A0ABQ4D4M7_9ACTN</name>
<feature type="region of interest" description="Disordered" evidence="1">
    <location>
        <begin position="1"/>
        <end position="24"/>
    </location>
</feature>
<gene>
    <name evidence="2" type="ORF">Asi02nite_75850</name>
</gene>
<evidence type="ECO:0008006" key="4">
    <source>
        <dbReference type="Google" id="ProtNLM"/>
    </source>
</evidence>
<comment type="caution">
    <text evidence="2">The sequence shown here is derived from an EMBL/GenBank/DDBJ whole genome shotgun (WGS) entry which is preliminary data.</text>
</comment>
<dbReference type="RefSeq" id="WP_203718903.1">
    <property type="nucleotide sequence ID" value="NZ_BONE01000116.1"/>
</dbReference>
<dbReference type="Proteomes" id="UP000604117">
    <property type="component" value="Unassembled WGS sequence"/>
</dbReference>
<proteinExistence type="predicted"/>
<evidence type="ECO:0000256" key="1">
    <source>
        <dbReference type="SAM" id="MobiDB-lite"/>
    </source>
</evidence>
<keyword evidence="3" id="KW-1185">Reference proteome</keyword>
<dbReference type="EMBL" id="BONE01000116">
    <property type="protein sequence ID" value="GIF78067.1"/>
    <property type="molecule type" value="Genomic_DNA"/>
</dbReference>
<organism evidence="2 3">
    <name type="scientific">Asanoa siamensis</name>
    <dbReference type="NCBI Taxonomy" id="926357"/>
    <lineage>
        <taxon>Bacteria</taxon>
        <taxon>Bacillati</taxon>
        <taxon>Actinomycetota</taxon>
        <taxon>Actinomycetes</taxon>
        <taxon>Micromonosporales</taxon>
        <taxon>Micromonosporaceae</taxon>
        <taxon>Asanoa</taxon>
    </lineage>
</organism>
<evidence type="ECO:0000313" key="2">
    <source>
        <dbReference type="EMBL" id="GIF78067.1"/>
    </source>
</evidence>
<reference evidence="2 3" key="1">
    <citation type="submission" date="2021-01" db="EMBL/GenBank/DDBJ databases">
        <title>Whole genome shotgun sequence of Asanoa siamensis NBRC 107932.</title>
        <authorList>
            <person name="Komaki H."/>
            <person name="Tamura T."/>
        </authorList>
    </citation>
    <scope>NUCLEOTIDE SEQUENCE [LARGE SCALE GENOMIC DNA]</scope>
    <source>
        <strain evidence="2 3">NBRC 107932</strain>
    </source>
</reference>
<sequence length="118" mass="12838">MLDRTTHEFRKDDRGGTQTVVADDPADGTQVDLVREHLRAEADRFRRGDFADPARIHGDAMPGLADLRGHAGRITLSYTDVPAGGRIVYATGDEGLRAALHAWFDAQVTDHGPHATHG</sequence>
<protein>
    <recommendedName>
        <fullName evidence="4">Aspartate carbamoyltransferase</fullName>
    </recommendedName>
</protein>
<accession>A0ABQ4D4M7</accession>
<feature type="compositionally biased region" description="Basic and acidic residues" evidence="1">
    <location>
        <begin position="1"/>
        <end position="15"/>
    </location>
</feature>
<evidence type="ECO:0000313" key="3">
    <source>
        <dbReference type="Proteomes" id="UP000604117"/>
    </source>
</evidence>